<dbReference type="AlphaFoldDB" id="A0A7C4PLX0"/>
<dbReference type="InterPro" id="IPR035965">
    <property type="entry name" value="PAS-like_dom_sf"/>
</dbReference>
<dbReference type="GO" id="GO:0000156">
    <property type="term" value="F:phosphorelay response regulator activity"/>
    <property type="evidence" value="ECO:0007669"/>
    <property type="project" value="TreeGrafter"/>
</dbReference>
<dbReference type="SMART" id="SM00086">
    <property type="entry name" value="PAC"/>
    <property type="match status" value="3"/>
</dbReference>
<dbReference type="SUPFAM" id="SSF47384">
    <property type="entry name" value="Homodimeric domain of signal transducing histidine kinase"/>
    <property type="match status" value="1"/>
</dbReference>
<dbReference type="NCBIfam" id="TIGR00229">
    <property type="entry name" value="sensory_box"/>
    <property type="match status" value="3"/>
</dbReference>
<keyword evidence="10" id="KW-1133">Transmembrane helix</keyword>
<keyword evidence="5" id="KW-0808">Transferase</keyword>
<dbReference type="PANTHER" id="PTHR42878">
    <property type="entry name" value="TWO-COMPONENT HISTIDINE KINASE"/>
    <property type="match status" value="1"/>
</dbReference>
<dbReference type="GO" id="GO:0000155">
    <property type="term" value="F:phosphorelay sensor kinase activity"/>
    <property type="evidence" value="ECO:0007669"/>
    <property type="project" value="InterPro"/>
</dbReference>
<dbReference type="InterPro" id="IPR036097">
    <property type="entry name" value="HisK_dim/P_sf"/>
</dbReference>
<dbReference type="GO" id="GO:0007234">
    <property type="term" value="P:osmosensory signaling via phosphorelay pathway"/>
    <property type="evidence" value="ECO:0007669"/>
    <property type="project" value="TreeGrafter"/>
</dbReference>
<evidence type="ECO:0000256" key="5">
    <source>
        <dbReference type="ARBA" id="ARBA00022679"/>
    </source>
</evidence>
<reference evidence="16" key="1">
    <citation type="journal article" date="2020" name="mSystems">
        <title>Genome- and Community-Level Interaction Insights into Carbon Utilization and Element Cycling Functions of Hydrothermarchaeota in Hydrothermal Sediment.</title>
        <authorList>
            <person name="Zhou Z."/>
            <person name="Liu Y."/>
            <person name="Xu W."/>
            <person name="Pan J."/>
            <person name="Luo Z.H."/>
            <person name="Li M."/>
        </authorList>
    </citation>
    <scope>NUCLEOTIDE SEQUENCE [LARGE SCALE GENOMIC DNA]</scope>
    <source>
        <strain evidence="16">SpSt-573</strain>
    </source>
</reference>
<accession>A0A7C4PLX0</accession>
<evidence type="ECO:0000256" key="1">
    <source>
        <dbReference type="ARBA" id="ARBA00000085"/>
    </source>
</evidence>
<organism evidence="16">
    <name type="scientific">Anaerolinea thermolimosa</name>
    <dbReference type="NCBI Taxonomy" id="229919"/>
    <lineage>
        <taxon>Bacteria</taxon>
        <taxon>Bacillati</taxon>
        <taxon>Chloroflexota</taxon>
        <taxon>Anaerolineae</taxon>
        <taxon>Anaerolineales</taxon>
        <taxon>Anaerolineaceae</taxon>
        <taxon>Anaerolinea</taxon>
    </lineage>
</organism>
<dbReference type="CDD" id="cd00075">
    <property type="entry name" value="HATPase"/>
    <property type="match status" value="1"/>
</dbReference>
<dbReference type="PRINTS" id="PR00344">
    <property type="entry name" value="BCTRLSENSOR"/>
</dbReference>
<dbReference type="InterPro" id="IPR050351">
    <property type="entry name" value="BphY/WalK/GraS-like"/>
</dbReference>
<dbReference type="SMART" id="SM00387">
    <property type="entry name" value="HATPase_c"/>
    <property type="match status" value="1"/>
</dbReference>
<evidence type="ECO:0000256" key="6">
    <source>
        <dbReference type="ARBA" id="ARBA00022692"/>
    </source>
</evidence>
<keyword evidence="9" id="KW-0067">ATP-binding</keyword>
<evidence type="ECO:0000256" key="12">
    <source>
        <dbReference type="ARBA" id="ARBA00023136"/>
    </source>
</evidence>
<dbReference type="PROSITE" id="PS50113">
    <property type="entry name" value="PAC"/>
    <property type="match status" value="2"/>
</dbReference>
<dbReference type="PROSITE" id="PS50112">
    <property type="entry name" value="PAS"/>
    <property type="match status" value="3"/>
</dbReference>
<keyword evidence="7" id="KW-0547">Nucleotide-binding</keyword>
<evidence type="ECO:0000313" key="16">
    <source>
        <dbReference type="EMBL" id="HGS21825.1"/>
    </source>
</evidence>
<evidence type="ECO:0000259" key="13">
    <source>
        <dbReference type="PROSITE" id="PS50109"/>
    </source>
</evidence>
<dbReference type="Pfam" id="PF02518">
    <property type="entry name" value="HATPase_c"/>
    <property type="match status" value="1"/>
</dbReference>
<keyword evidence="6" id="KW-0812">Transmembrane</keyword>
<evidence type="ECO:0000256" key="2">
    <source>
        <dbReference type="ARBA" id="ARBA00004141"/>
    </source>
</evidence>
<evidence type="ECO:0000256" key="9">
    <source>
        <dbReference type="ARBA" id="ARBA00022840"/>
    </source>
</evidence>
<evidence type="ECO:0000259" key="14">
    <source>
        <dbReference type="PROSITE" id="PS50112"/>
    </source>
</evidence>
<evidence type="ECO:0000256" key="10">
    <source>
        <dbReference type="ARBA" id="ARBA00022989"/>
    </source>
</evidence>
<feature type="domain" description="PAC" evidence="15">
    <location>
        <begin position="246"/>
        <end position="298"/>
    </location>
</feature>
<dbReference type="InterPro" id="IPR005467">
    <property type="entry name" value="His_kinase_dom"/>
</dbReference>
<feature type="domain" description="PAS" evidence="14">
    <location>
        <begin position="299"/>
        <end position="357"/>
    </location>
</feature>
<dbReference type="Gene3D" id="3.30.450.20">
    <property type="entry name" value="PAS domain"/>
    <property type="match status" value="3"/>
</dbReference>
<dbReference type="InterPro" id="IPR001610">
    <property type="entry name" value="PAC"/>
</dbReference>
<dbReference type="EMBL" id="DSYK01000404">
    <property type="protein sequence ID" value="HGS21825.1"/>
    <property type="molecule type" value="Genomic_DNA"/>
</dbReference>
<feature type="domain" description="PAS" evidence="14">
    <location>
        <begin position="459"/>
        <end position="530"/>
    </location>
</feature>
<dbReference type="SMART" id="SM00388">
    <property type="entry name" value="HisKA"/>
    <property type="match status" value="1"/>
</dbReference>
<keyword evidence="8 16" id="KW-0418">Kinase</keyword>
<dbReference type="Gene3D" id="3.30.565.10">
    <property type="entry name" value="Histidine kinase-like ATPase, C-terminal domain"/>
    <property type="match status" value="1"/>
</dbReference>
<dbReference type="InterPro" id="IPR000700">
    <property type="entry name" value="PAS-assoc_C"/>
</dbReference>
<feature type="domain" description="Histidine kinase" evidence="13">
    <location>
        <begin position="603"/>
        <end position="819"/>
    </location>
</feature>
<feature type="domain" description="PAC" evidence="15">
    <location>
        <begin position="533"/>
        <end position="585"/>
    </location>
</feature>
<sequence length="828" mass="94316">MAPRNEAVIRPDRGGGGMDRLRLLLVGFHRRDLPVVVEKIRRAQPEVEWFSARVEDVISGKVQTGVFDWILWWDDPVLANQRVDLQRLREKVLSPGCIVLGPTPEKAFLPAFLPGVKGVFSLQDPSFEEALTRMVGSENHRHELWIRDERAAYLPDATLSDLHQRINQASGTGNFLEAFFDSFALLVVVLDREGKILFFNRRAEMATGYSLAEVRGKLLRDLFLLPEEVEGVMEVFNQLRRGDYPNQYQNSWLCRDGSTRRIEWSNTVLEDSRGEVLYILGMGVDVTEDYQKAQALRESEERFASVFRANPMGMAILSYPDGKIIEVNRALAGVLGRSPVDLIGKPYEALGLLTPEDFLIERLAMGGSSNPVFTAERKVLSPAGTLRHLSVSLDVFLYGSLPSYLLSVQDITERVRVEERTRRFNEELEERVLERTAALEAVNRELQAEISFRKAIEATTRRLMQIIWETTDVVAIFDLEGRVLYLNKAGRRLFGIHELDTVTHLCFLSVYSEEVRQTRLEAVMRTLEQENLWHGEVEMQLPDGRLVPVSQVVLAHRNLEGKIEFYSTIARDITEQRRVSEELRRAYQKEIEVNRMRANFFSMTSHQFRTPLSTILSSVELLEHYGYGWSEEKRAAHLRKIRESTLELDQLLKDILEVSRIDGQFGTLLVEAVDVPSLIDRVVEKLQWVDEHAHPIRADYLADFRVLRSDRHALERIFENLISNAIKYSPPGAPVEVVVRPAEKGMEVTVSDRGIGIPEEDQPFIFQPFHRGRNVVDTPGSGIGLMIVEKSLSLIGGKIQIESGLGEGTVVHLFLPDLESSPEEDQRR</sequence>
<dbReference type="InterPro" id="IPR036890">
    <property type="entry name" value="HATPase_C_sf"/>
</dbReference>
<dbReference type="InterPro" id="IPR000014">
    <property type="entry name" value="PAS"/>
</dbReference>
<dbReference type="CDD" id="cd00130">
    <property type="entry name" value="PAS"/>
    <property type="match status" value="3"/>
</dbReference>
<keyword evidence="11" id="KW-0902">Two-component regulatory system</keyword>
<gene>
    <name evidence="16" type="ORF">ENT37_08140</name>
</gene>
<dbReference type="InterPro" id="IPR013656">
    <property type="entry name" value="PAS_4"/>
</dbReference>
<evidence type="ECO:0000259" key="15">
    <source>
        <dbReference type="PROSITE" id="PS50113"/>
    </source>
</evidence>
<dbReference type="EC" id="2.7.13.3" evidence="3"/>
<keyword evidence="4" id="KW-0597">Phosphoprotein</keyword>
<dbReference type="InterPro" id="IPR003661">
    <property type="entry name" value="HisK_dim/P_dom"/>
</dbReference>
<dbReference type="InterPro" id="IPR003594">
    <property type="entry name" value="HATPase_dom"/>
</dbReference>
<comment type="catalytic activity">
    <reaction evidence="1">
        <text>ATP + protein L-histidine = ADP + protein N-phospho-L-histidine.</text>
        <dbReference type="EC" id="2.7.13.3"/>
    </reaction>
</comment>
<dbReference type="GO" id="GO:0030295">
    <property type="term" value="F:protein kinase activator activity"/>
    <property type="evidence" value="ECO:0007669"/>
    <property type="project" value="TreeGrafter"/>
</dbReference>
<dbReference type="PROSITE" id="PS50109">
    <property type="entry name" value="HIS_KIN"/>
    <property type="match status" value="1"/>
</dbReference>
<evidence type="ECO:0000256" key="3">
    <source>
        <dbReference type="ARBA" id="ARBA00012438"/>
    </source>
</evidence>
<proteinExistence type="predicted"/>
<dbReference type="CDD" id="cd00082">
    <property type="entry name" value="HisKA"/>
    <property type="match status" value="1"/>
</dbReference>
<feature type="domain" description="PAS" evidence="14">
    <location>
        <begin position="172"/>
        <end position="243"/>
    </location>
</feature>
<dbReference type="SMART" id="SM00091">
    <property type="entry name" value="PAS"/>
    <property type="match status" value="3"/>
</dbReference>
<name>A0A7C4PLX0_9CHLR</name>
<dbReference type="Pfam" id="PF08448">
    <property type="entry name" value="PAS_4"/>
    <property type="match status" value="1"/>
</dbReference>
<dbReference type="InterPro" id="IPR013767">
    <property type="entry name" value="PAS_fold"/>
</dbReference>
<dbReference type="SUPFAM" id="SSF55785">
    <property type="entry name" value="PYP-like sensor domain (PAS domain)"/>
    <property type="match status" value="3"/>
</dbReference>
<keyword evidence="12" id="KW-0472">Membrane</keyword>
<dbReference type="PANTHER" id="PTHR42878:SF7">
    <property type="entry name" value="SENSOR HISTIDINE KINASE GLRK"/>
    <property type="match status" value="1"/>
</dbReference>
<dbReference type="Gene3D" id="1.10.287.130">
    <property type="match status" value="1"/>
</dbReference>
<dbReference type="Pfam" id="PF00989">
    <property type="entry name" value="PAS"/>
    <property type="match status" value="1"/>
</dbReference>
<dbReference type="GO" id="GO:0006355">
    <property type="term" value="P:regulation of DNA-templated transcription"/>
    <property type="evidence" value="ECO:0007669"/>
    <property type="project" value="InterPro"/>
</dbReference>
<dbReference type="InterPro" id="IPR004358">
    <property type="entry name" value="Sig_transdc_His_kin-like_C"/>
</dbReference>
<dbReference type="Pfam" id="PF13426">
    <property type="entry name" value="PAS_9"/>
    <property type="match status" value="1"/>
</dbReference>
<comment type="subcellular location">
    <subcellularLocation>
        <location evidence="2">Membrane</location>
        <topology evidence="2">Multi-pass membrane protein</topology>
    </subcellularLocation>
</comment>
<evidence type="ECO:0000256" key="7">
    <source>
        <dbReference type="ARBA" id="ARBA00022741"/>
    </source>
</evidence>
<dbReference type="GO" id="GO:0016020">
    <property type="term" value="C:membrane"/>
    <property type="evidence" value="ECO:0007669"/>
    <property type="project" value="UniProtKB-SubCell"/>
</dbReference>
<evidence type="ECO:0000256" key="4">
    <source>
        <dbReference type="ARBA" id="ARBA00022553"/>
    </source>
</evidence>
<dbReference type="SUPFAM" id="SSF55874">
    <property type="entry name" value="ATPase domain of HSP90 chaperone/DNA topoisomerase II/histidine kinase"/>
    <property type="match status" value="1"/>
</dbReference>
<dbReference type="Pfam" id="PF00512">
    <property type="entry name" value="HisKA"/>
    <property type="match status" value="1"/>
</dbReference>
<evidence type="ECO:0000256" key="8">
    <source>
        <dbReference type="ARBA" id="ARBA00022777"/>
    </source>
</evidence>
<evidence type="ECO:0000256" key="11">
    <source>
        <dbReference type="ARBA" id="ARBA00023012"/>
    </source>
</evidence>
<protein>
    <recommendedName>
        <fullName evidence="3">histidine kinase</fullName>
        <ecNumber evidence="3">2.7.13.3</ecNumber>
    </recommendedName>
</protein>
<comment type="caution">
    <text evidence="16">The sequence shown here is derived from an EMBL/GenBank/DDBJ whole genome shotgun (WGS) entry which is preliminary data.</text>
</comment>